<feature type="transmembrane region" description="Helical" evidence="8">
    <location>
        <begin position="61"/>
        <end position="80"/>
    </location>
</feature>
<evidence type="ECO:0000313" key="10">
    <source>
        <dbReference type="Proteomes" id="UP000829476"/>
    </source>
</evidence>
<proteinExistence type="inferred from homology"/>
<dbReference type="PANTHER" id="PTHR30047">
    <property type="entry name" value="HIGH-AFFINITY CHOLINE TRANSPORT PROTEIN-RELATED"/>
    <property type="match status" value="1"/>
</dbReference>
<evidence type="ECO:0000256" key="1">
    <source>
        <dbReference type="ARBA" id="ARBA00004651"/>
    </source>
</evidence>
<feature type="transmembrane region" description="Helical" evidence="8">
    <location>
        <begin position="21"/>
        <end position="41"/>
    </location>
</feature>
<sequence>MAKKIIRSDERKSIFGLDINGPVFFSSAIIIILIIVLTLSFKDGAKVYFESIQNFVADKGGWFFVLMVNIFLFFMIFLAFSKYGRLRIGGQNAKPEFKTLSWFAMLFSAGMGIGLLFWSISEPITHFTAPPITTEGGAVAAQEAMNFTFLHWGFHAWGVYALVGLALAYFTYSRGLPLTIRSVFYPFLGDKVYGTIGDIIDVFAVLATIFGLATSLGLGVKQIAGGLGHVFDISGGLTTQISLIAGVTAVATISVVLGVDKGVKFLSEWNMRIAVLLLLLVVILGPTIYIFQSFVQNTGSYFSNFLEIATWTESYANTGWQNGWTVFYWGWWIAWSPFVGIFIARISKGRTVQEFILGVLIIPALVTFFWINAFGSTAIQEALTGDMTIVSAVKEDIATAMFVFLEDFPLATVLNIVAIILVAGFFITSSDSGSLVVDSITSGGKIDSPVGQRIFWAVTEGAVAAVLLVGGGLNALQTAVIVTGLPFALILLVMCYSLLKGLKEDLLKLKKREQQKEIDNYKDIVTGIVKKRNINEPKK</sequence>
<evidence type="ECO:0000256" key="8">
    <source>
        <dbReference type="SAM" id="Phobius"/>
    </source>
</evidence>
<feature type="transmembrane region" description="Helical" evidence="8">
    <location>
        <begin position="326"/>
        <end position="343"/>
    </location>
</feature>
<keyword evidence="5 8" id="KW-0812">Transmembrane</keyword>
<keyword evidence="4" id="KW-1003">Cell membrane</keyword>
<protein>
    <submittedName>
        <fullName evidence="9">BCCT family transporter</fullName>
    </submittedName>
</protein>
<comment type="subcellular location">
    <subcellularLocation>
        <location evidence="1">Cell membrane</location>
        <topology evidence="1">Multi-pass membrane protein</topology>
    </subcellularLocation>
</comment>
<evidence type="ECO:0000256" key="4">
    <source>
        <dbReference type="ARBA" id="ARBA00022475"/>
    </source>
</evidence>
<dbReference type="InterPro" id="IPR000060">
    <property type="entry name" value="BCCT_transptr"/>
</dbReference>
<dbReference type="RefSeq" id="WP_242936445.1">
    <property type="nucleotide sequence ID" value="NZ_CP094326.1"/>
</dbReference>
<evidence type="ECO:0000256" key="2">
    <source>
        <dbReference type="ARBA" id="ARBA00005658"/>
    </source>
</evidence>
<dbReference type="EMBL" id="CP094326">
    <property type="protein sequence ID" value="UNY98035.1"/>
    <property type="molecule type" value="Genomic_DNA"/>
</dbReference>
<feature type="transmembrane region" description="Helical" evidence="8">
    <location>
        <begin position="408"/>
        <end position="427"/>
    </location>
</feature>
<keyword evidence="10" id="KW-1185">Reference proteome</keyword>
<feature type="transmembrane region" description="Helical" evidence="8">
    <location>
        <begin position="454"/>
        <end position="473"/>
    </location>
</feature>
<evidence type="ECO:0000256" key="7">
    <source>
        <dbReference type="ARBA" id="ARBA00023136"/>
    </source>
</evidence>
<evidence type="ECO:0000256" key="5">
    <source>
        <dbReference type="ARBA" id="ARBA00022692"/>
    </source>
</evidence>
<evidence type="ECO:0000256" key="6">
    <source>
        <dbReference type="ARBA" id="ARBA00022989"/>
    </source>
</evidence>
<dbReference type="PANTHER" id="PTHR30047:SF7">
    <property type="entry name" value="HIGH-AFFINITY CHOLINE TRANSPORT PROTEIN"/>
    <property type="match status" value="1"/>
</dbReference>
<evidence type="ECO:0000313" key="9">
    <source>
        <dbReference type="EMBL" id="UNY98035.1"/>
    </source>
</evidence>
<keyword evidence="7 8" id="KW-0472">Membrane</keyword>
<feature type="transmembrane region" description="Helical" evidence="8">
    <location>
        <begin position="355"/>
        <end position="373"/>
    </location>
</feature>
<feature type="transmembrane region" description="Helical" evidence="8">
    <location>
        <begin position="154"/>
        <end position="172"/>
    </location>
</feature>
<keyword evidence="6 8" id="KW-1133">Transmembrane helix</keyword>
<feature type="transmembrane region" description="Helical" evidence="8">
    <location>
        <begin position="240"/>
        <end position="259"/>
    </location>
</feature>
<organism evidence="9 10">
    <name type="scientific">Zhouia spongiae</name>
    <dbReference type="NCBI Taxonomy" id="2202721"/>
    <lineage>
        <taxon>Bacteria</taxon>
        <taxon>Pseudomonadati</taxon>
        <taxon>Bacteroidota</taxon>
        <taxon>Flavobacteriia</taxon>
        <taxon>Flavobacteriales</taxon>
        <taxon>Flavobacteriaceae</taxon>
        <taxon>Zhouia</taxon>
    </lineage>
</organism>
<feature type="transmembrane region" description="Helical" evidence="8">
    <location>
        <begin position="192"/>
        <end position="220"/>
    </location>
</feature>
<gene>
    <name evidence="9" type="ORF">MQE36_13185</name>
</gene>
<accession>A0ABY3YKA7</accession>
<dbReference type="Pfam" id="PF02028">
    <property type="entry name" value="BCCT"/>
    <property type="match status" value="1"/>
</dbReference>
<keyword evidence="3" id="KW-0813">Transport</keyword>
<dbReference type="PROSITE" id="PS01303">
    <property type="entry name" value="BCCT"/>
    <property type="match status" value="1"/>
</dbReference>
<dbReference type="NCBIfam" id="TIGR00842">
    <property type="entry name" value="bcct"/>
    <property type="match status" value="1"/>
</dbReference>
<reference evidence="9 10" key="1">
    <citation type="journal article" date="2018" name="Int. J. Syst. Evol. Microbiol.">
        <title>Zhouia spongiae sp. nov., isolated from a marine sponge.</title>
        <authorList>
            <person name="Zhuang L."/>
            <person name="Lin B."/>
            <person name="Qin F."/>
            <person name="Luo L."/>
        </authorList>
    </citation>
    <scope>NUCLEOTIDE SEQUENCE [LARGE SCALE GENOMIC DNA]</scope>
    <source>
        <strain evidence="9 10">HN-Y44</strain>
    </source>
</reference>
<feature type="transmembrane region" description="Helical" evidence="8">
    <location>
        <begin position="271"/>
        <end position="291"/>
    </location>
</feature>
<evidence type="ECO:0000256" key="3">
    <source>
        <dbReference type="ARBA" id="ARBA00022448"/>
    </source>
</evidence>
<dbReference type="Proteomes" id="UP000829476">
    <property type="component" value="Chromosome"/>
</dbReference>
<name>A0ABY3YKA7_9FLAO</name>
<feature type="transmembrane region" description="Helical" evidence="8">
    <location>
        <begin position="100"/>
        <end position="120"/>
    </location>
</feature>
<dbReference type="InterPro" id="IPR018093">
    <property type="entry name" value="BCCT_CS"/>
</dbReference>
<feature type="transmembrane region" description="Helical" evidence="8">
    <location>
        <begin position="479"/>
        <end position="499"/>
    </location>
</feature>
<comment type="similarity">
    <text evidence="2">Belongs to the BCCT transporter (TC 2.A.15) family.</text>
</comment>